<accession>A0ABN9RB14</accession>
<comment type="caution">
    <text evidence="1">The sequence shown here is derived from an EMBL/GenBank/DDBJ whole genome shotgun (WGS) entry which is preliminary data.</text>
</comment>
<proteinExistence type="predicted"/>
<organism evidence="1 2">
    <name type="scientific">Prorocentrum cordatum</name>
    <dbReference type="NCBI Taxonomy" id="2364126"/>
    <lineage>
        <taxon>Eukaryota</taxon>
        <taxon>Sar</taxon>
        <taxon>Alveolata</taxon>
        <taxon>Dinophyceae</taxon>
        <taxon>Prorocentrales</taxon>
        <taxon>Prorocentraceae</taxon>
        <taxon>Prorocentrum</taxon>
    </lineage>
</organism>
<keyword evidence="2" id="KW-1185">Reference proteome</keyword>
<evidence type="ECO:0000313" key="2">
    <source>
        <dbReference type="Proteomes" id="UP001189429"/>
    </source>
</evidence>
<feature type="non-terminal residue" evidence="1">
    <location>
        <position position="172"/>
    </location>
</feature>
<feature type="non-terminal residue" evidence="1">
    <location>
        <position position="1"/>
    </location>
</feature>
<reference evidence="1" key="1">
    <citation type="submission" date="2023-10" db="EMBL/GenBank/DDBJ databases">
        <authorList>
            <person name="Chen Y."/>
            <person name="Shah S."/>
            <person name="Dougan E. K."/>
            <person name="Thang M."/>
            <person name="Chan C."/>
        </authorList>
    </citation>
    <scope>NUCLEOTIDE SEQUENCE [LARGE SCALE GENOMIC DNA]</scope>
</reference>
<name>A0ABN9RB14_9DINO</name>
<gene>
    <name evidence="1" type="ORF">PCOR1329_LOCUS19191</name>
</gene>
<protein>
    <submittedName>
        <fullName evidence="1">Uncharacterized protein</fullName>
    </submittedName>
</protein>
<dbReference type="Proteomes" id="UP001189429">
    <property type="component" value="Unassembled WGS sequence"/>
</dbReference>
<sequence>DIKRIVKGRALHASLDRKLLQPHSTSKRAAHAVFKAGLLNHDEQTQMHRMFEQADTAKHITNMSVVNLAVLSDSLTLWSEQVRSATDPFVTTSMLFDPLKTMATHSGEAMQTFSDMVNQMTATAHKTLYTKVVAQLQEHPAATCTDHEAINQRIDKDMVTLQSEMMKTVSDQ</sequence>
<evidence type="ECO:0000313" key="1">
    <source>
        <dbReference type="EMBL" id="CAK0816129.1"/>
    </source>
</evidence>
<dbReference type="EMBL" id="CAUYUJ010006113">
    <property type="protein sequence ID" value="CAK0816129.1"/>
    <property type="molecule type" value="Genomic_DNA"/>
</dbReference>